<sequence length="512" mass="55049">MKPMHFLFAGLFAVSAGTTPLLAQPKRYSLDFDAGKYEPQTVTVNGNEISIRAFERIVYVANPVDTTYQILNIYIPEGYFHGETINGYTARSAPVFFPNRIGGYMAAQPATAINTPNGRPPGNGTPPQGPGGAPPNGMGMGGNRGPSAMALALSKGYVVASAGARGRMTKDAQGLFTGKSPAALVDLKAAIRYLKYNDEAMPGDANKIISNGTSAGGAMSSLLGATGNNKDYEPYLKDLGAAPANDDIFAVSAYCPITNLDNADAAYEWQFNGVNTYRRGGPMQGNNAAGAALTPEQITVSAQLKALFPAYLNSLQLTAPDGQRLSLDNSGNGSFKEYVNAYVIASAQKALGSGKDLSAHSWLTISGGKVTDLNFDAFVRYQERMKTPPAFDALDLGSPENQEFGTATVDKQHFTAFSASHSTVQAPRADEQFVRMLNPMHYIGTKGTQTAKYWRIRHGSKDKDTSLAIPVILATYLQNKGYTVNLELPWDRPHSGDYDLDELFQWVDQLCK</sequence>
<dbReference type="OrthoDB" id="923957at2"/>
<feature type="domain" description="BD-FAE-like" evidence="2">
    <location>
        <begin position="150"/>
        <end position="265"/>
    </location>
</feature>
<dbReference type="InterPro" id="IPR029058">
    <property type="entry name" value="AB_hydrolase_fold"/>
</dbReference>
<keyword evidence="4" id="KW-1185">Reference proteome</keyword>
<comment type="caution">
    <text evidence="3">The sequence shown here is derived from an EMBL/GenBank/DDBJ whole genome shotgun (WGS) entry which is preliminary data.</text>
</comment>
<evidence type="ECO:0000313" key="3">
    <source>
        <dbReference type="EMBL" id="OIN60348.1"/>
    </source>
</evidence>
<evidence type="ECO:0000256" key="1">
    <source>
        <dbReference type="SAM" id="MobiDB-lite"/>
    </source>
</evidence>
<protein>
    <submittedName>
        <fullName evidence="3">Alpha/beta hydrolase</fullName>
    </submittedName>
</protein>
<name>A0A1S2VRC6_9BACT</name>
<evidence type="ECO:0000313" key="4">
    <source>
        <dbReference type="Proteomes" id="UP000181790"/>
    </source>
</evidence>
<reference evidence="3 4" key="1">
    <citation type="submission" date="2016-10" db="EMBL/GenBank/DDBJ databases">
        <title>Arsenicibacter rosenii gen. nov., sp. nov., an efficient arsenic-methylating bacterium isolated from an arsenic-contaminated paddy soil.</title>
        <authorList>
            <person name="Huang K."/>
        </authorList>
    </citation>
    <scope>NUCLEOTIDE SEQUENCE [LARGE SCALE GENOMIC DNA]</scope>
    <source>
        <strain evidence="3 4">SM-1</strain>
    </source>
</reference>
<dbReference type="InterPro" id="IPR048124">
    <property type="entry name" value="Tannase_B"/>
</dbReference>
<proteinExistence type="predicted"/>
<evidence type="ECO:0000259" key="2">
    <source>
        <dbReference type="Pfam" id="PF20434"/>
    </source>
</evidence>
<dbReference type="GO" id="GO:0016787">
    <property type="term" value="F:hydrolase activity"/>
    <property type="evidence" value="ECO:0007669"/>
    <property type="project" value="UniProtKB-KW"/>
</dbReference>
<dbReference type="Pfam" id="PF20434">
    <property type="entry name" value="BD-FAE"/>
    <property type="match status" value="1"/>
</dbReference>
<dbReference type="AlphaFoldDB" id="A0A1S2VRC6"/>
<feature type="region of interest" description="Disordered" evidence="1">
    <location>
        <begin position="112"/>
        <end position="141"/>
    </location>
</feature>
<dbReference type="NCBIfam" id="NF041556">
    <property type="entry name" value="tannase_B"/>
    <property type="match status" value="1"/>
</dbReference>
<gene>
    <name evidence="3" type="ORF">BLX24_05845</name>
</gene>
<dbReference type="InterPro" id="IPR049492">
    <property type="entry name" value="BD-FAE-like_dom"/>
</dbReference>
<keyword evidence="3" id="KW-0378">Hydrolase</keyword>
<organism evidence="3 4">
    <name type="scientific">Arsenicibacter rosenii</name>
    <dbReference type="NCBI Taxonomy" id="1750698"/>
    <lineage>
        <taxon>Bacteria</taxon>
        <taxon>Pseudomonadati</taxon>
        <taxon>Bacteroidota</taxon>
        <taxon>Cytophagia</taxon>
        <taxon>Cytophagales</taxon>
        <taxon>Spirosomataceae</taxon>
        <taxon>Arsenicibacter</taxon>
    </lineage>
</organism>
<dbReference type="SUPFAM" id="SSF53474">
    <property type="entry name" value="alpha/beta-Hydrolases"/>
    <property type="match status" value="1"/>
</dbReference>
<dbReference type="EMBL" id="MORL01000002">
    <property type="protein sequence ID" value="OIN60348.1"/>
    <property type="molecule type" value="Genomic_DNA"/>
</dbReference>
<accession>A0A1S2VRC6</accession>
<dbReference type="Gene3D" id="3.40.50.1820">
    <property type="entry name" value="alpha/beta hydrolase"/>
    <property type="match status" value="1"/>
</dbReference>
<dbReference type="Proteomes" id="UP000181790">
    <property type="component" value="Unassembled WGS sequence"/>
</dbReference>
<feature type="compositionally biased region" description="Pro residues" evidence="1">
    <location>
        <begin position="123"/>
        <end position="133"/>
    </location>
</feature>